<proteinExistence type="predicted"/>
<evidence type="ECO:0000313" key="1">
    <source>
        <dbReference type="EMBL" id="ATF09601.1"/>
    </source>
</evidence>
<accession>A0A291B9D4</accession>
<dbReference type="EMBL" id="CP020660">
    <property type="protein sequence ID" value="ATF09601.1"/>
    <property type="molecule type" value="Genomic_DNA"/>
</dbReference>
<keyword evidence="2" id="KW-1185">Reference proteome</keyword>
<evidence type="ECO:0000313" key="2">
    <source>
        <dbReference type="Proteomes" id="UP000218160"/>
    </source>
</evidence>
<organism evidence="1 2">
    <name type="scientific">Candidatus Enterovibrio altilux</name>
    <dbReference type="NCBI Taxonomy" id="1927128"/>
    <lineage>
        <taxon>Bacteria</taxon>
        <taxon>Pseudomonadati</taxon>
        <taxon>Pseudomonadota</taxon>
        <taxon>Gammaproteobacteria</taxon>
        <taxon>Vibrionales</taxon>
        <taxon>Vibrionaceae</taxon>
        <taxon>Enterovibrio</taxon>
    </lineage>
</organism>
<protein>
    <submittedName>
        <fullName evidence="1">Uncharacterized protein</fullName>
    </submittedName>
</protein>
<dbReference type="KEGG" id="elux:BTN50_1103"/>
<dbReference type="AlphaFoldDB" id="A0A291B9D4"/>
<gene>
    <name evidence="1" type="ORF">BTN50_1103</name>
</gene>
<name>A0A291B9D4_9GAMM</name>
<dbReference type="Proteomes" id="UP000218160">
    <property type="component" value="Chromosome 1"/>
</dbReference>
<sequence>MFQKNYFFSWWNEWNRSFNTNDFIILSDSQALQTDILLIF</sequence>
<reference evidence="2" key="1">
    <citation type="submission" date="2017-04" db="EMBL/GenBank/DDBJ databases">
        <title>Genome evolution of the luminous symbionts of deep sea anglerfish.</title>
        <authorList>
            <person name="Hendry T.A."/>
        </authorList>
    </citation>
    <scope>NUCLEOTIDE SEQUENCE [LARGE SCALE GENOMIC DNA]</scope>
</reference>